<keyword evidence="2" id="KW-1185">Reference proteome</keyword>
<evidence type="ECO:0000313" key="1">
    <source>
        <dbReference type="EMBL" id="KTD63646.1"/>
    </source>
</evidence>
<dbReference type="RefSeq" id="WP_058513496.1">
    <property type="nucleotide sequence ID" value="NZ_CAAAIH010000075.1"/>
</dbReference>
<evidence type="ECO:0000313" key="2">
    <source>
        <dbReference type="Proteomes" id="UP000054703"/>
    </source>
</evidence>
<gene>
    <name evidence="1" type="ORF">Lsan_1079</name>
</gene>
<proteinExistence type="predicted"/>
<organism evidence="1 2">
    <name type="scientific">Legionella santicrucis</name>
    <dbReference type="NCBI Taxonomy" id="45074"/>
    <lineage>
        <taxon>Bacteria</taxon>
        <taxon>Pseudomonadati</taxon>
        <taxon>Pseudomonadota</taxon>
        <taxon>Gammaproteobacteria</taxon>
        <taxon>Legionellales</taxon>
        <taxon>Legionellaceae</taxon>
        <taxon>Legionella</taxon>
    </lineage>
</organism>
<reference evidence="1 2" key="1">
    <citation type="submission" date="2015-11" db="EMBL/GenBank/DDBJ databases">
        <title>Genomic analysis of 38 Legionella species identifies large and diverse effector repertoires.</title>
        <authorList>
            <person name="Burstein D."/>
            <person name="Amaro F."/>
            <person name="Zusman T."/>
            <person name="Lifshitz Z."/>
            <person name="Cohen O."/>
            <person name="Gilbert J.A."/>
            <person name="Pupko T."/>
            <person name="Shuman H.A."/>
            <person name="Segal G."/>
        </authorList>
    </citation>
    <scope>NUCLEOTIDE SEQUENCE [LARGE SCALE GENOMIC DNA]</scope>
    <source>
        <strain evidence="1 2">SC-63-C7</strain>
    </source>
</reference>
<dbReference type="OrthoDB" id="5648361at2"/>
<accession>A0A0W0Z3W6</accession>
<comment type="caution">
    <text evidence="1">The sequence shown here is derived from an EMBL/GenBank/DDBJ whole genome shotgun (WGS) entry which is preliminary data.</text>
</comment>
<dbReference type="AlphaFoldDB" id="A0A0W0Z3W6"/>
<dbReference type="EMBL" id="LNYU01000024">
    <property type="protein sequence ID" value="KTD63646.1"/>
    <property type="molecule type" value="Genomic_DNA"/>
</dbReference>
<dbReference type="PATRIC" id="fig|45074.5.peg.1149"/>
<name>A0A0W0Z3W6_9GAMM</name>
<dbReference type="Proteomes" id="UP000054703">
    <property type="component" value="Unassembled WGS sequence"/>
</dbReference>
<sequence length="151" mass="16818">MLARTFIVALSLILSNSLWGITCYFTLAKDNCWNKYTVSVNVIDAETTKVLTTLTVPAGKFWTRQAFPCQPGENLRYKATFSPLIWESEKGKVYAANHFWSLPNTISPGESAWNISVCYASDFSEVPLPPEASGTCKCDFDSIPPIPQKKI</sequence>
<protein>
    <submittedName>
        <fullName evidence="1">Periplasmic protein</fullName>
    </submittedName>
</protein>